<feature type="signal peptide" evidence="3">
    <location>
        <begin position="1"/>
        <end position="24"/>
    </location>
</feature>
<evidence type="ECO:0000313" key="5">
    <source>
        <dbReference type="EMBL" id="QRH01331.1"/>
    </source>
</evidence>
<evidence type="ECO:0000256" key="2">
    <source>
        <dbReference type="SAM" id="Phobius"/>
    </source>
</evidence>
<sequence length="298" mass="32206">MKKLFIMLAMFFAVSLATSPVVEAKKFGSNKSAGKTQETAQSQPAATNTTATNTTNTTAAPATAAPAAKKGMMGGMLGGLLAGGLLAALFMGEGFENIQIMDIVIIALLAFVLFKVIRMLMASKAQAQPRPAYSGVGQASAAPGQDLYRQQSEPAAFGGHSGNSGFAQPHSTVPFHLPPGFDLAAFLEGARGHYKTLQQAWNEGDLNKIQEYVSIELFNELSQQRRELDGQQHTEVMFLDAELVRATYNNELAEVSVKFSGRYRDAVEGVEEDIKEVWHLERNLIQANAPWLIVGIQQ</sequence>
<reference evidence="5 6" key="1">
    <citation type="journal article" date="2012" name="Antonie Van Leeuwenhoek">
        <title>Shewanella litorisediminis sp. nov., a gammaproteobacterium isolated from a tidal flat sediment.</title>
        <authorList>
            <person name="Lee M.H."/>
            <person name="Yoon J.H."/>
        </authorList>
    </citation>
    <scope>NUCLEOTIDE SEQUENCE [LARGE SCALE GENOMIC DNA]</scope>
    <source>
        <strain evidence="5 6">SMK1-12</strain>
    </source>
</reference>
<feature type="compositionally biased region" description="Low complexity" evidence="1">
    <location>
        <begin position="44"/>
        <end position="62"/>
    </location>
</feature>
<feature type="region of interest" description="Disordered" evidence="1">
    <location>
        <begin position="28"/>
        <end position="62"/>
    </location>
</feature>
<feature type="domain" description="Tim44-like" evidence="4">
    <location>
        <begin position="167"/>
        <end position="298"/>
    </location>
</feature>
<dbReference type="PANTHER" id="PTHR41542:SF1">
    <property type="entry name" value="BLL5807 PROTEIN"/>
    <property type="match status" value="1"/>
</dbReference>
<dbReference type="PANTHER" id="PTHR41542">
    <property type="entry name" value="BLL5807 PROTEIN"/>
    <property type="match status" value="1"/>
</dbReference>
<dbReference type="Pfam" id="PF04280">
    <property type="entry name" value="Tim44"/>
    <property type="match status" value="1"/>
</dbReference>
<keyword evidence="3" id="KW-0732">Signal</keyword>
<feature type="transmembrane region" description="Helical" evidence="2">
    <location>
        <begin position="103"/>
        <end position="121"/>
    </location>
</feature>
<dbReference type="InterPro" id="IPR032710">
    <property type="entry name" value="NTF2-like_dom_sf"/>
</dbReference>
<dbReference type="Proteomes" id="UP000596252">
    <property type="component" value="Chromosome"/>
</dbReference>
<protein>
    <submittedName>
        <fullName evidence="5">TIM44-like domain-containing protein</fullName>
    </submittedName>
</protein>
<keyword evidence="2" id="KW-0812">Transmembrane</keyword>
<evidence type="ECO:0000259" key="4">
    <source>
        <dbReference type="SMART" id="SM00978"/>
    </source>
</evidence>
<feature type="compositionally biased region" description="Polar residues" evidence="1">
    <location>
        <begin position="29"/>
        <end position="43"/>
    </location>
</feature>
<dbReference type="EMBL" id="CP069213">
    <property type="protein sequence ID" value="QRH01331.1"/>
    <property type="molecule type" value="Genomic_DNA"/>
</dbReference>
<accession>A0ABX7G1Y5</accession>
<keyword evidence="2" id="KW-1133">Transmembrane helix</keyword>
<dbReference type="SUPFAM" id="SSF54427">
    <property type="entry name" value="NTF2-like"/>
    <property type="match status" value="1"/>
</dbReference>
<dbReference type="SMART" id="SM00978">
    <property type="entry name" value="Tim44"/>
    <property type="match status" value="1"/>
</dbReference>
<keyword evidence="2" id="KW-0472">Membrane</keyword>
<dbReference type="RefSeq" id="WP_203325013.1">
    <property type="nucleotide sequence ID" value="NZ_CP069213.1"/>
</dbReference>
<name>A0ABX7G1Y5_9GAMM</name>
<feature type="transmembrane region" description="Helical" evidence="2">
    <location>
        <begin position="71"/>
        <end position="91"/>
    </location>
</feature>
<dbReference type="Gene3D" id="3.10.450.240">
    <property type="match status" value="1"/>
</dbReference>
<gene>
    <name evidence="5" type="ORF">JQC75_15985</name>
</gene>
<evidence type="ECO:0000256" key="1">
    <source>
        <dbReference type="SAM" id="MobiDB-lite"/>
    </source>
</evidence>
<organism evidence="5 6">
    <name type="scientific">Shewanella litorisediminis</name>
    <dbReference type="NCBI Taxonomy" id="1173586"/>
    <lineage>
        <taxon>Bacteria</taxon>
        <taxon>Pseudomonadati</taxon>
        <taxon>Pseudomonadota</taxon>
        <taxon>Gammaproteobacteria</taxon>
        <taxon>Alteromonadales</taxon>
        <taxon>Shewanellaceae</taxon>
        <taxon>Shewanella</taxon>
    </lineage>
</organism>
<evidence type="ECO:0000313" key="6">
    <source>
        <dbReference type="Proteomes" id="UP000596252"/>
    </source>
</evidence>
<dbReference type="InterPro" id="IPR007379">
    <property type="entry name" value="Tim44-like_dom"/>
</dbReference>
<evidence type="ECO:0000256" key="3">
    <source>
        <dbReference type="SAM" id="SignalP"/>
    </source>
</evidence>
<feature type="chain" id="PRO_5047388066" evidence="3">
    <location>
        <begin position="25"/>
        <end position="298"/>
    </location>
</feature>
<proteinExistence type="predicted"/>
<keyword evidence="6" id="KW-1185">Reference proteome</keyword>